<protein>
    <recommendedName>
        <fullName evidence="1">Baseplate protein J-like barrel domain-containing protein</fullName>
    </recommendedName>
</protein>
<proteinExistence type="predicted"/>
<reference evidence="2 3" key="1">
    <citation type="submission" date="2023-07" db="EMBL/GenBank/DDBJ databases">
        <title>Sorghum-associated microbial communities from plants grown in Nebraska, USA.</title>
        <authorList>
            <person name="Schachtman D."/>
        </authorList>
    </citation>
    <scope>NUCLEOTIDE SEQUENCE [LARGE SCALE GENOMIC DNA]</scope>
    <source>
        <strain evidence="2 3">DS2154</strain>
    </source>
</reference>
<organism evidence="2 3">
    <name type="scientific">Caulobacter rhizosphaerae</name>
    <dbReference type="NCBI Taxonomy" id="2010972"/>
    <lineage>
        <taxon>Bacteria</taxon>
        <taxon>Pseudomonadati</taxon>
        <taxon>Pseudomonadota</taxon>
        <taxon>Alphaproteobacteria</taxon>
        <taxon>Caulobacterales</taxon>
        <taxon>Caulobacteraceae</taxon>
        <taxon>Caulobacter</taxon>
    </lineage>
</organism>
<dbReference type="InterPro" id="IPR006949">
    <property type="entry name" value="Barrel_Baseplate_J-like"/>
</dbReference>
<keyword evidence="3" id="KW-1185">Reference proteome</keyword>
<evidence type="ECO:0000313" key="2">
    <source>
        <dbReference type="EMBL" id="MDR6533352.1"/>
    </source>
</evidence>
<gene>
    <name evidence="2" type="ORF">J2800_004114</name>
</gene>
<dbReference type="Pfam" id="PF04865">
    <property type="entry name" value="Baseplate_J"/>
    <property type="match status" value="1"/>
</dbReference>
<dbReference type="EMBL" id="JAVDRL010000012">
    <property type="protein sequence ID" value="MDR6533352.1"/>
    <property type="molecule type" value="Genomic_DNA"/>
</dbReference>
<feature type="domain" description="Baseplate protein J-like barrel" evidence="1">
    <location>
        <begin position="86"/>
        <end position="139"/>
    </location>
</feature>
<evidence type="ECO:0000259" key="1">
    <source>
        <dbReference type="Pfam" id="PF04865"/>
    </source>
</evidence>
<comment type="caution">
    <text evidence="2">The sequence shown here is derived from an EMBL/GenBank/DDBJ whole genome shotgun (WGS) entry which is preliminary data.</text>
</comment>
<dbReference type="Gene3D" id="2.130.10.10">
    <property type="entry name" value="YVTN repeat-like/Quinoprotein amine dehydrogenase"/>
    <property type="match status" value="1"/>
</dbReference>
<dbReference type="InterPro" id="IPR015943">
    <property type="entry name" value="WD40/YVTN_repeat-like_dom_sf"/>
</dbReference>
<dbReference type="RefSeq" id="WP_056753824.1">
    <property type="nucleotide sequence ID" value="NZ_JAVDRL010000012.1"/>
</dbReference>
<name>A0ABU1N4K2_9CAUL</name>
<dbReference type="SUPFAM" id="SSF110296">
    <property type="entry name" value="Oligoxyloglucan reducing end-specific cellobiohydrolase"/>
    <property type="match status" value="1"/>
</dbReference>
<evidence type="ECO:0000313" key="3">
    <source>
        <dbReference type="Proteomes" id="UP001262754"/>
    </source>
</evidence>
<dbReference type="Proteomes" id="UP001262754">
    <property type="component" value="Unassembled WGS sequence"/>
</dbReference>
<accession>A0ABU1N4K2</accession>
<sequence>MPLPTPKLDDRSFNDLMADAIKVIDRSCPEWTDRNPSDPGITLLEAFAYLTDTMLYRLNRVPEKLYVSLLNLVGAQVRPPAAAAATLTFTRTTGNARIIIPAGARIATSDGSVTFVVTQAATLAADQKSVEAPALHCDTTEAEAAGVGTGAPGQSVQIKRPPIIAPSGDGLDLIVGVEADSAELAEGAVSRTLGDKSYRIWREVVSFADAAPTDCVYSVDRAAGRIQFAPALAGEGSTPLASVPALGRDIRVWYRGGGGRAGNVVPGALTVFKTPIADLAVTNLAQAAGGADAESVQAAMRRGPLELTSMRCAVTARDFERVALGVGAVARAKAYAQSQVWAHAAPGVVEILLVPAVDAEKLPDAGVTAQAVIQSRSEELRARVQKAVDQRRPLGVQTAVGWARVRPVSVAARVVVSREEDAPAVEARLRTRLNKLFSPLRDEPFGQVLRASDVYEAMLADPSVRYADQLRLTIGEAPDRDVSDLLRDPHQARTWFAATNQGLHRSLDDGGTWSVVFKADGDRPLFVRRHRDRPGLVALGVVRKAGGAIHVSRDCGETWKTEAAVFNSEVSDADWVDREGSPLLLIATAEGLRQLKPFGDAGPAPVVVDKARDTKGFYAVTTSVSSAGVVQVAVAARAKGGVYLSAVGGVSDSFHSVGLVGQDIRSLTVQRFNARDFLWAAAAAEAGQQGSGAFRVELRSGGADDPEGFKPFNVGWQGGSCEGLAFADQWVFAGSNRGGVLALDTTVAAPAWRAAPLDAGLPIRDTERLLHVVSCVAAAPAAGGAPMVFAGGPMGVYRSLDGALHFATASATVFTDRIPLPPNWLYCADQHHLSVVIDDDTGG</sequence>